<organism evidence="1 2">
    <name type="scientific">Clathrospora elynae</name>
    <dbReference type="NCBI Taxonomy" id="706981"/>
    <lineage>
        <taxon>Eukaryota</taxon>
        <taxon>Fungi</taxon>
        <taxon>Dikarya</taxon>
        <taxon>Ascomycota</taxon>
        <taxon>Pezizomycotina</taxon>
        <taxon>Dothideomycetes</taxon>
        <taxon>Pleosporomycetidae</taxon>
        <taxon>Pleosporales</taxon>
        <taxon>Diademaceae</taxon>
        <taxon>Clathrospora</taxon>
    </lineage>
</organism>
<dbReference type="AlphaFoldDB" id="A0A6A5S1U8"/>
<keyword evidence="2" id="KW-1185">Reference proteome</keyword>
<feature type="non-terminal residue" evidence="1">
    <location>
        <position position="208"/>
    </location>
</feature>
<accession>A0A6A5S1U8</accession>
<evidence type="ECO:0000313" key="2">
    <source>
        <dbReference type="Proteomes" id="UP000800038"/>
    </source>
</evidence>
<protein>
    <submittedName>
        <fullName evidence="1">Uncharacterized protein</fullName>
    </submittedName>
</protein>
<name>A0A6A5S1U8_9PLEO</name>
<proteinExistence type="predicted"/>
<reference evidence="1" key="1">
    <citation type="journal article" date="2020" name="Stud. Mycol.">
        <title>101 Dothideomycetes genomes: a test case for predicting lifestyles and emergence of pathogens.</title>
        <authorList>
            <person name="Haridas S."/>
            <person name="Albert R."/>
            <person name="Binder M."/>
            <person name="Bloem J."/>
            <person name="Labutti K."/>
            <person name="Salamov A."/>
            <person name="Andreopoulos B."/>
            <person name="Baker S."/>
            <person name="Barry K."/>
            <person name="Bills G."/>
            <person name="Bluhm B."/>
            <person name="Cannon C."/>
            <person name="Castanera R."/>
            <person name="Culley D."/>
            <person name="Daum C."/>
            <person name="Ezra D."/>
            <person name="Gonzalez J."/>
            <person name="Henrissat B."/>
            <person name="Kuo A."/>
            <person name="Liang C."/>
            <person name="Lipzen A."/>
            <person name="Lutzoni F."/>
            <person name="Magnuson J."/>
            <person name="Mondo S."/>
            <person name="Nolan M."/>
            <person name="Ohm R."/>
            <person name="Pangilinan J."/>
            <person name="Park H.-J."/>
            <person name="Ramirez L."/>
            <person name="Alfaro M."/>
            <person name="Sun H."/>
            <person name="Tritt A."/>
            <person name="Yoshinaga Y."/>
            <person name="Zwiers L.-H."/>
            <person name="Turgeon B."/>
            <person name="Goodwin S."/>
            <person name="Spatafora J."/>
            <person name="Crous P."/>
            <person name="Grigoriev I."/>
        </authorList>
    </citation>
    <scope>NUCLEOTIDE SEQUENCE</scope>
    <source>
        <strain evidence="1">CBS 161.51</strain>
    </source>
</reference>
<dbReference type="Proteomes" id="UP000800038">
    <property type="component" value="Unassembled WGS sequence"/>
</dbReference>
<dbReference type="EMBL" id="ML976430">
    <property type="protein sequence ID" value="KAF1934621.1"/>
    <property type="molecule type" value="Genomic_DNA"/>
</dbReference>
<evidence type="ECO:0000313" key="1">
    <source>
        <dbReference type="EMBL" id="KAF1934621.1"/>
    </source>
</evidence>
<sequence length="208" mass="23355">MAKLKNSKVQRKQARLKHCRPVCSHSRPRALYQTIQIHTPWANFNPGPQPYYTQPTLSTQPATPAPVPLSAALPEFPTFDFNTLDVLGGSDPEHIAKKDIDSWDSDCSTWGGISDCSKCDKQQLYSTLEQASNVHPPTLAVDDERLLRENFDHMNEATVSTEDTSIMAPERDLSNYHETLIAKKPTLDKVSYDEIHIRGIVKQGDNIL</sequence>
<gene>
    <name evidence="1" type="ORF">EJ02DRAFT_490469</name>
</gene>